<dbReference type="PANTHER" id="PTHR35587:SF6">
    <property type="entry name" value="BZIP DOMAIN-CONTAINING PROTEIN"/>
    <property type="match status" value="1"/>
</dbReference>
<protein>
    <submittedName>
        <fullName evidence="2">Uncharacterized protein</fullName>
    </submittedName>
</protein>
<sequence length="176" mass="19319">MASDASENESTDPGYRSRSQSRRARRKKQTNNNKRQQQPSKMPPVPEDQDTQGQESKALAKSSAQTKNQNGQTAQAESEASSDLPAQSQPGAMQPFEWIGPDSTSMDGPVTYARAMRGEIPMRPGNPEQKLKTAEKGGESDLMDQDGLKLRIELNLDIEIELKARIHGDLTLALLA</sequence>
<accession>A0A8H3ET99</accession>
<organism evidence="2 3">
    <name type="scientific">Gomphillus americanus</name>
    <dbReference type="NCBI Taxonomy" id="1940652"/>
    <lineage>
        <taxon>Eukaryota</taxon>
        <taxon>Fungi</taxon>
        <taxon>Dikarya</taxon>
        <taxon>Ascomycota</taxon>
        <taxon>Pezizomycotina</taxon>
        <taxon>Lecanoromycetes</taxon>
        <taxon>OSLEUM clade</taxon>
        <taxon>Ostropomycetidae</taxon>
        <taxon>Ostropales</taxon>
        <taxon>Graphidaceae</taxon>
        <taxon>Gomphilloideae</taxon>
        <taxon>Gomphillus</taxon>
    </lineage>
</organism>
<dbReference type="OrthoDB" id="2279190at2759"/>
<evidence type="ECO:0000256" key="1">
    <source>
        <dbReference type="SAM" id="MobiDB-lite"/>
    </source>
</evidence>
<feature type="compositionally biased region" description="Basic residues" evidence="1">
    <location>
        <begin position="19"/>
        <end position="29"/>
    </location>
</feature>
<comment type="caution">
    <text evidence="2">The sequence shown here is derived from an EMBL/GenBank/DDBJ whole genome shotgun (WGS) entry which is preliminary data.</text>
</comment>
<dbReference type="AlphaFoldDB" id="A0A8H3ET99"/>
<dbReference type="EMBL" id="CAJPDQ010000004">
    <property type="protein sequence ID" value="CAF9908511.1"/>
    <property type="molecule type" value="Genomic_DNA"/>
</dbReference>
<evidence type="ECO:0000313" key="3">
    <source>
        <dbReference type="Proteomes" id="UP000664169"/>
    </source>
</evidence>
<evidence type="ECO:0000313" key="2">
    <source>
        <dbReference type="EMBL" id="CAF9908511.1"/>
    </source>
</evidence>
<dbReference type="Proteomes" id="UP000664169">
    <property type="component" value="Unassembled WGS sequence"/>
</dbReference>
<feature type="compositionally biased region" description="Polar residues" evidence="1">
    <location>
        <begin position="62"/>
        <end position="91"/>
    </location>
</feature>
<gene>
    <name evidence="2" type="ORF">GOMPHAMPRED_006183</name>
</gene>
<feature type="compositionally biased region" description="Acidic residues" evidence="1">
    <location>
        <begin position="1"/>
        <end position="10"/>
    </location>
</feature>
<feature type="compositionally biased region" description="Basic and acidic residues" evidence="1">
    <location>
        <begin position="129"/>
        <end position="139"/>
    </location>
</feature>
<reference evidence="2" key="1">
    <citation type="submission" date="2021-03" db="EMBL/GenBank/DDBJ databases">
        <authorList>
            <person name="Tagirdzhanova G."/>
        </authorList>
    </citation>
    <scope>NUCLEOTIDE SEQUENCE</scope>
</reference>
<feature type="region of interest" description="Disordered" evidence="1">
    <location>
        <begin position="1"/>
        <end position="142"/>
    </location>
</feature>
<proteinExistence type="predicted"/>
<dbReference type="PANTHER" id="PTHR35587">
    <property type="entry name" value="EXPRESSED PROTEIN"/>
    <property type="match status" value="1"/>
</dbReference>
<name>A0A8H3ET99_9LECA</name>
<keyword evidence="3" id="KW-1185">Reference proteome</keyword>